<evidence type="ECO:0000256" key="1">
    <source>
        <dbReference type="ARBA" id="ARBA00009800"/>
    </source>
</evidence>
<dbReference type="PROSITE" id="PS50158">
    <property type="entry name" value="ZF_CCHC"/>
    <property type="match status" value="1"/>
</dbReference>
<evidence type="ECO:0000313" key="6">
    <source>
        <dbReference type="Proteomes" id="UP000467840"/>
    </source>
</evidence>
<dbReference type="GO" id="GO:0016020">
    <property type="term" value="C:membrane"/>
    <property type="evidence" value="ECO:0007669"/>
    <property type="project" value="InterPro"/>
</dbReference>
<dbReference type="Proteomes" id="UP000467840">
    <property type="component" value="Chromosome 3"/>
</dbReference>
<keyword evidence="2" id="KW-0863">Zinc-finger</keyword>
<feature type="coiled-coil region" evidence="3">
    <location>
        <begin position="58"/>
        <end position="85"/>
    </location>
</feature>
<reference evidence="5 6" key="1">
    <citation type="journal article" date="2020" name="Mol. Plant">
        <title>The Chromosome-Based Rubber Tree Genome Provides New Insights into Spurge Genome Evolution and Rubber Biosynthesis.</title>
        <authorList>
            <person name="Liu J."/>
            <person name="Shi C."/>
            <person name="Shi C.C."/>
            <person name="Li W."/>
            <person name="Zhang Q.J."/>
            <person name="Zhang Y."/>
            <person name="Li K."/>
            <person name="Lu H.F."/>
            <person name="Shi C."/>
            <person name="Zhu S.T."/>
            <person name="Xiao Z.Y."/>
            <person name="Nan H."/>
            <person name="Yue Y."/>
            <person name="Zhu X.G."/>
            <person name="Wu Y."/>
            <person name="Hong X.N."/>
            <person name="Fan G.Y."/>
            <person name="Tong Y."/>
            <person name="Zhang D."/>
            <person name="Mao C.L."/>
            <person name="Liu Y.L."/>
            <person name="Hao S.J."/>
            <person name="Liu W.Q."/>
            <person name="Lv M.Q."/>
            <person name="Zhang H.B."/>
            <person name="Liu Y."/>
            <person name="Hu-Tang G.R."/>
            <person name="Wang J.P."/>
            <person name="Wang J.H."/>
            <person name="Sun Y.H."/>
            <person name="Ni S.B."/>
            <person name="Chen W.B."/>
            <person name="Zhang X.C."/>
            <person name="Jiao Y.N."/>
            <person name="Eichler E.E."/>
            <person name="Li G.H."/>
            <person name="Liu X."/>
            <person name="Gao L.Z."/>
        </authorList>
    </citation>
    <scope>NUCLEOTIDE SEQUENCE [LARGE SCALE GENOMIC DNA]</scope>
    <source>
        <strain evidence="6">cv. GT1</strain>
        <tissue evidence="5">Leaf</tissue>
    </source>
</reference>
<evidence type="ECO:0000313" key="5">
    <source>
        <dbReference type="EMBL" id="KAF2287248.1"/>
    </source>
</evidence>
<protein>
    <recommendedName>
        <fullName evidence="4">CCHC-type domain-containing protein</fullName>
    </recommendedName>
</protein>
<evidence type="ECO:0000256" key="3">
    <source>
        <dbReference type="SAM" id="Coils"/>
    </source>
</evidence>
<accession>A0A6A6KH63</accession>
<dbReference type="Pfam" id="PF03662">
    <property type="entry name" value="Glyco_hydro_79n"/>
    <property type="match status" value="2"/>
</dbReference>
<dbReference type="AlphaFoldDB" id="A0A6A6KH63"/>
<keyword evidence="2" id="KW-0479">Metal-binding</keyword>
<dbReference type="EMBL" id="JAAGAX010000017">
    <property type="protein sequence ID" value="KAF2287248.1"/>
    <property type="molecule type" value="Genomic_DNA"/>
</dbReference>
<dbReference type="GO" id="GO:0003676">
    <property type="term" value="F:nucleic acid binding"/>
    <property type="evidence" value="ECO:0007669"/>
    <property type="project" value="InterPro"/>
</dbReference>
<dbReference type="PANTHER" id="PTHR14363">
    <property type="entry name" value="HEPARANASE-RELATED"/>
    <property type="match status" value="1"/>
</dbReference>
<proteinExistence type="inferred from homology"/>
<organism evidence="5 6">
    <name type="scientific">Hevea brasiliensis</name>
    <name type="common">Para rubber tree</name>
    <name type="synonym">Siphonia brasiliensis</name>
    <dbReference type="NCBI Taxonomy" id="3981"/>
    <lineage>
        <taxon>Eukaryota</taxon>
        <taxon>Viridiplantae</taxon>
        <taxon>Streptophyta</taxon>
        <taxon>Embryophyta</taxon>
        <taxon>Tracheophyta</taxon>
        <taxon>Spermatophyta</taxon>
        <taxon>Magnoliopsida</taxon>
        <taxon>eudicotyledons</taxon>
        <taxon>Gunneridae</taxon>
        <taxon>Pentapetalae</taxon>
        <taxon>rosids</taxon>
        <taxon>fabids</taxon>
        <taxon>Malpighiales</taxon>
        <taxon>Euphorbiaceae</taxon>
        <taxon>Crotonoideae</taxon>
        <taxon>Micrandreae</taxon>
        <taxon>Hevea</taxon>
    </lineage>
</organism>
<gene>
    <name evidence="5" type="ORF">GH714_039440</name>
</gene>
<dbReference type="PANTHER" id="PTHR14363:SF45">
    <property type="entry name" value="HEPARANASE-LIKE PROTEIN 3 ISOFORM X1"/>
    <property type="match status" value="1"/>
</dbReference>
<dbReference type="SMART" id="SM00343">
    <property type="entry name" value="ZnF_C2HC"/>
    <property type="match status" value="1"/>
</dbReference>
<comment type="caution">
    <text evidence="5">The sequence shown here is derived from an EMBL/GenBank/DDBJ whole genome shotgun (WGS) entry which is preliminary data.</text>
</comment>
<dbReference type="InterPro" id="IPR036875">
    <property type="entry name" value="Znf_CCHC_sf"/>
</dbReference>
<dbReference type="GO" id="GO:0004566">
    <property type="term" value="F:beta-glucuronidase activity"/>
    <property type="evidence" value="ECO:0007669"/>
    <property type="project" value="TreeGrafter"/>
</dbReference>
<dbReference type="GO" id="GO:0009505">
    <property type="term" value="C:plant-type cell wall"/>
    <property type="evidence" value="ECO:0007669"/>
    <property type="project" value="TreeGrafter"/>
</dbReference>
<dbReference type="Gene3D" id="3.20.20.80">
    <property type="entry name" value="Glycosidases"/>
    <property type="match status" value="1"/>
</dbReference>
<evidence type="ECO:0000256" key="2">
    <source>
        <dbReference type="PROSITE-ProRule" id="PRU00047"/>
    </source>
</evidence>
<dbReference type="SUPFAM" id="SSF51445">
    <property type="entry name" value="(Trans)glycosidases"/>
    <property type="match status" value="1"/>
</dbReference>
<keyword evidence="6" id="KW-1185">Reference proteome</keyword>
<dbReference type="InterPro" id="IPR017853">
    <property type="entry name" value="GH"/>
</dbReference>
<dbReference type="InterPro" id="IPR001878">
    <property type="entry name" value="Znf_CCHC"/>
</dbReference>
<comment type="similarity">
    <text evidence="1">Belongs to the glycosyl hydrolase 79 family.</text>
</comment>
<dbReference type="GO" id="GO:0008270">
    <property type="term" value="F:zinc ion binding"/>
    <property type="evidence" value="ECO:0007669"/>
    <property type="project" value="UniProtKB-KW"/>
</dbReference>
<feature type="domain" description="CCHC-type" evidence="4">
    <location>
        <begin position="200"/>
        <end position="215"/>
    </location>
</feature>
<dbReference type="Pfam" id="PF14223">
    <property type="entry name" value="Retrotran_gag_2"/>
    <property type="match status" value="1"/>
</dbReference>
<dbReference type="InterPro" id="IPR005199">
    <property type="entry name" value="Glyco_hydro_79"/>
</dbReference>
<dbReference type="Pfam" id="PF22936">
    <property type="entry name" value="Pol_BBD"/>
    <property type="match status" value="1"/>
</dbReference>
<dbReference type="InterPro" id="IPR054722">
    <property type="entry name" value="PolX-like_BBD"/>
</dbReference>
<dbReference type="SUPFAM" id="SSF57756">
    <property type="entry name" value="Retrovirus zinc finger-like domains"/>
    <property type="match status" value="1"/>
</dbReference>
<sequence>MSDDKTLTKIPHFDGHYDHWSELMENLLRAKGQSLNRFWIAGQQKVWDSLKKKFGGNLKVKKSLLNALRREFEVLEMKRDETITEYFARVMVVANKMRSNGEEMTDTKIVEKILRTLTDKFTYVCVSIEESKDIETMSVDELQSTLVVHEQKFRHVHREDEDQVLKIEGRSNSTSRGRGSYRGRGRGRGRAVFNKATVECYKCHDLGHFQYECPNSSKEANYAELEEEDELLLMAYVELHETSRSDAWFVDSGCSNHMCGNSKMFSSLDTDFTHSVKLGNNTRMKVTGKGVIKLFLQGVCYTVSDVYCVPELKNNLLSVGEGLSDEDETNMMAHLVISDPTDYEEAVKSKKWRMAMDDEIKSIEKNHTWKYASEVLQRFGMENYNPVSNPIVPGQKLSRDEGGESVDATQFKQMVGSLMYLTASRPDLMFVVSFISRFMANPTKLHFAAIKRVLSSVFGASQSTEGTVFINGTASIGATDHDFICATLDWWPPDKCDYGTCSWAELLFLICAVVIFGLNALKGRTIASDGSAVGAWDPSDAESLIRYSVNRGYRIHGWELGNELSGNGVGARVAADQYASDVTTLQNIVENIHAGFEDKPLVLAPGGFFDANWFTKFIEKTPKSLQVVTQHIYNLGPGVDDHLIDKILDPSYLDGGSQPFSSLQGILKVQGHRQLLGLERQEVLTTVAIILSQMHLCSVSGMASSYDTKTYCRQTLIGGNYGLLNTTTFVPNPDYYSALLWHRLMGQNALSTSFSGTKKIRAYAHCSKATQGITLLLINLDGNTTVQVSISTENVARNGTWILQEYQNRRAKFATITRGSKLDENTREEYHLTAKDGDLHSQSVLLNGKILTVNSSGAIPPLDPIRVGLSNPITVAPFSIVFAQITNITVPACV</sequence>
<keyword evidence="2" id="KW-0862">Zinc</keyword>
<name>A0A6A6KH63_HEVBR</name>
<evidence type="ECO:0000259" key="4">
    <source>
        <dbReference type="PROSITE" id="PS50158"/>
    </source>
</evidence>
<keyword evidence="3" id="KW-0175">Coiled coil</keyword>